<dbReference type="EMBL" id="CP036287">
    <property type="protein sequence ID" value="QDU66916.1"/>
    <property type="molecule type" value="Genomic_DNA"/>
</dbReference>
<sequence precursor="true">MRGRRSHGRGALSVAASFLAIAGSACGNKEPQPAAPRGNPHAAPTVTPNAVAPAVATQSADPLAPQSLAPIAGLRGMSVVSDLTFDSAPQWPHRLTATWMFPDRARFELALVGGRPADRSNEFHLGPRLFAQADANSESVELEGESRASTLGMFELRRALFLWPQGFDWVAEGALRRCDLFLEPAGDPIGSLVATLDDDGWPRSMSVRSADGSVNATLTVGAWASTDGREHPTELRLEMAGQAVWTERVAEVALNVNFRDDYFLPVDRIAGDGVGGEVRVGEITALVVRAIPLARERREWSAALEDEARLRGEVAAELAGSGRILRPTRLMQVDGQGRPTAVLLALEEFPAGPLPTGWEARPAGRAARLWFERLDRIGAPDVARLAAQVPAGGDPPPPYVRIGAEGGPSTLVQPLNGVQ</sequence>
<dbReference type="Proteomes" id="UP000316921">
    <property type="component" value="Chromosome"/>
</dbReference>
<accession>A0A518BIX1</accession>
<dbReference type="KEGG" id="pbap:Pla133_19920"/>
<protein>
    <recommendedName>
        <fullName evidence="4">Lipoprotein</fullName>
    </recommendedName>
</protein>
<keyword evidence="3" id="KW-1185">Reference proteome</keyword>
<evidence type="ECO:0000313" key="2">
    <source>
        <dbReference type="EMBL" id="QDU66916.1"/>
    </source>
</evidence>
<proteinExistence type="predicted"/>
<dbReference type="PROSITE" id="PS51257">
    <property type="entry name" value="PROKAR_LIPOPROTEIN"/>
    <property type="match status" value="1"/>
</dbReference>
<feature type="signal peptide" evidence="1">
    <location>
        <begin position="1"/>
        <end position="27"/>
    </location>
</feature>
<evidence type="ECO:0000256" key="1">
    <source>
        <dbReference type="SAM" id="SignalP"/>
    </source>
</evidence>
<feature type="chain" id="PRO_5021745621" description="Lipoprotein" evidence="1">
    <location>
        <begin position="28"/>
        <end position="419"/>
    </location>
</feature>
<gene>
    <name evidence="2" type="ORF">Pla133_19920</name>
</gene>
<evidence type="ECO:0000313" key="3">
    <source>
        <dbReference type="Proteomes" id="UP000316921"/>
    </source>
</evidence>
<reference evidence="2 3" key="1">
    <citation type="submission" date="2019-02" db="EMBL/GenBank/DDBJ databases">
        <title>Deep-cultivation of Planctomycetes and their phenomic and genomic characterization uncovers novel biology.</title>
        <authorList>
            <person name="Wiegand S."/>
            <person name="Jogler M."/>
            <person name="Boedeker C."/>
            <person name="Pinto D."/>
            <person name="Vollmers J."/>
            <person name="Rivas-Marin E."/>
            <person name="Kohn T."/>
            <person name="Peeters S.H."/>
            <person name="Heuer A."/>
            <person name="Rast P."/>
            <person name="Oberbeckmann S."/>
            <person name="Bunk B."/>
            <person name="Jeske O."/>
            <person name="Meyerdierks A."/>
            <person name="Storesund J.E."/>
            <person name="Kallscheuer N."/>
            <person name="Luecker S."/>
            <person name="Lage O.M."/>
            <person name="Pohl T."/>
            <person name="Merkel B.J."/>
            <person name="Hornburger P."/>
            <person name="Mueller R.-W."/>
            <person name="Bruemmer F."/>
            <person name="Labrenz M."/>
            <person name="Spormann A.M."/>
            <person name="Op den Camp H."/>
            <person name="Overmann J."/>
            <person name="Amann R."/>
            <person name="Jetten M.S.M."/>
            <person name="Mascher T."/>
            <person name="Medema M.H."/>
            <person name="Devos D.P."/>
            <person name="Kaster A.-K."/>
            <person name="Ovreas L."/>
            <person name="Rohde M."/>
            <person name="Galperin M.Y."/>
            <person name="Jogler C."/>
        </authorList>
    </citation>
    <scope>NUCLEOTIDE SEQUENCE [LARGE SCALE GENOMIC DNA]</scope>
    <source>
        <strain evidence="2 3">Pla133</strain>
    </source>
</reference>
<evidence type="ECO:0008006" key="4">
    <source>
        <dbReference type="Google" id="ProtNLM"/>
    </source>
</evidence>
<organism evidence="2 3">
    <name type="scientific">Engelhardtia mirabilis</name>
    <dbReference type="NCBI Taxonomy" id="2528011"/>
    <lineage>
        <taxon>Bacteria</taxon>
        <taxon>Pseudomonadati</taxon>
        <taxon>Planctomycetota</taxon>
        <taxon>Planctomycetia</taxon>
        <taxon>Planctomycetia incertae sedis</taxon>
        <taxon>Engelhardtia</taxon>
    </lineage>
</organism>
<name>A0A518BIX1_9BACT</name>
<keyword evidence="1" id="KW-0732">Signal</keyword>
<dbReference type="AlphaFoldDB" id="A0A518BIX1"/>